<comment type="similarity">
    <text evidence="7">Belongs to the DOCK family.</text>
</comment>
<dbReference type="InterPro" id="IPR042455">
    <property type="entry name" value="DOCK_N_sub1"/>
</dbReference>
<dbReference type="PROSITE" id="PS51650">
    <property type="entry name" value="C2_DOCK"/>
    <property type="match status" value="1"/>
</dbReference>
<evidence type="ECO:0000256" key="4">
    <source>
        <dbReference type="ARBA" id="ARBA00022553"/>
    </source>
</evidence>
<dbReference type="Gene3D" id="2.60.40.150">
    <property type="entry name" value="C2 domain"/>
    <property type="match status" value="1"/>
</dbReference>
<keyword evidence="4" id="KW-0597">Phosphoprotein</keyword>
<dbReference type="InterPro" id="IPR046773">
    <property type="entry name" value="DOCKER_Lobe_C"/>
</dbReference>
<reference evidence="14" key="1">
    <citation type="submission" date="2012-12" db="EMBL/GenBank/DDBJ databases">
        <authorList>
            <person name="Hellsten U."/>
            <person name="Grimwood J."/>
            <person name="Chapman J.A."/>
            <person name="Shapiro H."/>
            <person name="Aerts A."/>
            <person name="Otillar R.P."/>
            <person name="Terry A.Y."/>
            <person name="Boore J.L."/>
            <person name="Simakov O."/>
            <person name="Marletaz F."/>
            <person name="Cho S.-J."/>
            <person name="Edsinger-Gonzales E."/>
            <person name="Havlak P."/>
            <person name="Kuo D.-H."/>
            <person name="Larsson T."/>
            <person name="Lv J."/>
            <person name="Arendt D."/>
            <person name="Savage R."/>
            <person name="Osoegawa K."/>
            <person name="de Jong P."/>
            <person name="Lindberg D.R."/>
            <person name="Seaver E.C."/>
            <person name="Weisblat D.A."/>
            <person name="Putnam N.H."/>
            <person name="Grigoriev I.V."/>
            <person name="Rokhsar D.S."/>
        </authorList>
    </citation>
    <scope>NUCLEOTIDE SEQUENCE</scope>
    <source>
        <strain evidence="14">I ESC-2004</strain>
    </source>
</reference>
<organism evidence="12">
    <name type="scientific">Capitella teleta</name>
    <name type="common">Polychaete worm</name>
    <dbReference type="NCBI Taxonomy" id="283909"/>
    <lineage>
        <taxon>Eukaryota</taxon>
        <taxon>Metazoa</taxon>
        <taxon>Spiralia</taxon>
        <taxon>Lophotrochozoa</taxon>
        <taxon>Annelida</taxon>
        <taxon>Polychaeta</taxon>
        <taxon>Sedentaria</taxon>
        <taxon>Scolecida</taxon>
        <taxon>Capitellidae</taxon>
        <taxon>Capitella</taxon>
    </lineage>
</organism>
<dbReference type="InterPro" id="IPR001452">
    <property type="entry name" value="SH3_domain"/>
</dbReference>
<feature type="domain" description="DOCKER" evidence="11">
    <location>
        <begin position="1265"/>
        <end position="1676"/>
    </location>
</feature>
<dbReference type="HOGENOM" id="CLU_000595_2_1_1"/>
<dbReference type="OMA" id="FCADTYG"/>
<dbReference type="OrthoDB" id="18896at2759"/>
<dbReference type="FunFam" id="2.60.40.150:FF:000045">
    <property type="entry name" value="Dedicator of cytokinesis protein 4"/>
    <property type="match status" value="1"/>
</dbReference>
<feature type="domain" description="SH3" evidence="9">
    <location>
        <begin position="5"/>
        <end position="67"/>
    </location>
</feature>
<keyword evidence="14" id="KW-1185">Reference proteome</keyword>
<dbReference type="EnsemblMetazoa" id="CapteT227090">
    <property type="protein sequence ID" value="CapteP227090"/>
    <property type="gene ID" value="CapteG227090"/>
</dbReference>
<keyword evidence="5" id="KW-0344">Guanine-nucleotide releasing factor</keyword>
<dbReference type="InterPro" id="IPR032376">
    <property type="entry name" value="DOCK_N"/>
</dbReference>
<dbReference type="PROSITE" id="PS50002">
    <property type="entry name" value="SH3"/>
    <property type="match status" value="1"/>
</dbReference>
<feature type="domain" description="C2 DOCK-type" evidence="10">
    <location>
        <begin position="426"/>
        <end position="601"/>
    </location>
</feature>
<feature type="compositionally biased region" description="Basic and acidic residues" evidence="8">
    <location>
        <begin position="1822"/>
        <end position="1833"/>
    </location>
</feature>
<feature type="region of interest" description="Disordered" evidence="8">
    <location>
        <begin position="1722"/>
        <end position="1833"/>
    </location>
</feature>
<name>R7U9R4_CAPTE</name>
<evidence type="ECO:0000256" key="3">
    <source>
        <dbReference type="ARBA" id="ARBA00022490"/>
    </source>
</evidence>
<evidence type="ECO:0008006" key="15">
    <source>
        <dbReference type="Google" id="ProtNLM"/>
    </source>
</evidence>
<evidence type="ECO:0000313" key="13">
    <source>
        <dbReference type="EnsemblMetazoa" id="CapteP227090"/>
    </source>
</evidence>
<evidence type="ECO:0000256" key="1">
    <source>
        <dbReference type="ARBA" id="ARBA00004496"/>
    </source>
</evidence>
<dbReference type="FunFam" id="1.25.40.410:FF:000003">
    <property type="entry name" value="Dedicator of cytokinesis protein 4"/>
    <property type="match status" value="1"/>
</dbReference>
<dbReference type="EMBL" id="KB305899">
    <property type="protein sequence ID" value="ELU00548.1"/>
    <property type="molecule type" value="Genomic_DNA"/>
</dbReference>
<dbReference type="InterPro" id="IPR046770">
    <property type="entry name" value="DOCKER_Lobe_B"/>
</dbReference>
<dbReference type="CDD" id="cd11872">
    <property type="entry name" value="SH3_DOCK_AB"/>
    <property type="match status" value="1"/>
</dbReference>
<dbReference type="SUPFAM" id="SSF50044">
    <property type="entry name" value="SH3-domain"/>
    <property type="match status" value="1"/>
</dbReference>
<feature type="compositionally biased region" description="Low complexity" evidence="8">
    <location>
        <begin position="1744"/>
        <end position="1768"/>
    </location>
</feature>
<dbReference type="InterPro" id="IPR046769">
    <property type="entry name" value="DOCKER_Lobe_A"/>
</dbReference>
<dbReference type="Pfam" id="PF14429">
    <property type="entry name" value="DOCK-C2"/>
    <property type="match status" value="1"/>
</dbReference>
<evidence type="ECO:0000259" key="10">
    <source>
        <dbReference type="PROSITE" id="PS51650"/>
    </source>
</evidence>
<dbReference type="Gene3D" id="1.20.58.740">
    <property type="match status" value="1"/>
</dbReference>
<dbReference type="GO" id="GO:0005886">
    <property type="term" value="C:plasma membrane"/>
    <property type="evidence" value="ECO:0007669"/>
    <property type="project" value="TreeGrafter"/>
</dbReference>
<dbReference type="GO" id="GO:0031267">
    <property type="term" value="F:small GTPase binding"/>
    <property type="evidence" value="ECO:0007669"/>
    <property type="project" value="TreeGrafter"/>
</dbReference>
<accession>R7U9R4</accession>
<dbReference type="SMART" id="SM00326">
    <property type="entry name" value="SH3"/>
    <property type="match status" value="1"/>
</dbReference>
<dbReference type="GO" id="GO:0007264">
    <property type="term" value="P:small GTPase-mediated signal transduction"/>
    <property type="evidence" value="ECO:0007669"/>
    <property type="project" value="InterPro"/>
</dbReference>
<dbReference type="GO" id="GO:0005737">
    <property type="term" value="C:cytoplasm"/>
    <property type="evidence" value="ECO:0007669"/>
    <property type="project" value="UniProtKB-SubCell"/>
</dbReference>
<reference evidence="12 14" key="2">
    <citation type="journal article" date="2013" name="Nature">
        <title>Insights into bilaterian evolution from three spiralian genomes.</title>
        <authorList>
            <person name="Simakov O."/>
            <person name="Marletaz F."/>
            <person name="Cho S.J."/>
            <person name="Edsinger-Gonzales E."/>
            <person name="Havlak P."/>
            <person name="Hellsten U."/>
            <person name="Kuo D.H."/>
            <person name="Larsson T."/>
            <person name="Lv J."/>
            <person name="Arendt D."/>
            <person name="Savage R."/>
            <person name="Osoegawa K."/>
            <person name="de Jong P."/>
            <person name="Grimwood J."/>
            <person name="Chapman J.A."/>
            <person name="Shapiro H."/>
            <person name="Aerts A."/>
            <person name="Otillar R.P."/>
            <person name="Terry A.Y."/>
            <person name="Boore J.L."/>
            <person name="Grigoriev I.V."/>
            <person name="Lindberg D.R."/>
            <person name="Seaver E.C."/>
            <person name="Weisblat D.A."/>
            <person name="Putnam N.H."/>
            <person name="Rokhsar D.S."/>
        </authorList>
    </citation>
    <scope>NUCLEOTIDE SEQUENCE</scope>
    <source>
        <strain evidence="12 14">I ESC-2004</strain>
    </source>
</reference>
<dbReference type="Gene3D" id="1.25.40.410">
    <property type="match status" value="1"/>
</dbReference>
<dbReference type="InterPro" id="IPR027357">
    <property type="entry name" value="DOCKER_dom"/>
</dbReference>
<comment type="subcellular location">
    <subcellularLocation>
        <location evidence="1">Cytoplasm</location>
    </subcellularLocation>
</comment>
<dbReference type="Proteomes" id="UP000014760">
    <property type="component" value="Unassembled WGS sequence"/>
</dbReference>
<dbReference type="EMBL" id="AMQN01009657">
    <property type="status" value="NOT_ANNOTATED_CDS"/>
    <property type="molecule type" value="Genomic_DNA"/>
</dbReference>
<feature type="compositionally biased region" description="Polar residues" evidence="8">
    <location>
        <begin position="1671"/>
        <end position="1697"/>
    </location>
</feature>
<keyword evidence="3" id="KW-0963">Cytoplasm</keyword>
<proteinExistence type="inferred from homology"/>
<dbReference type="FunCoup" id="R7U9R4">
    <property type="interactions" value="927"/>
</dbReference>
<dbReference type="Pfam" id="PF20422">
    <property type="entry name" value="DHR-2_Lobe_B"/>
    <property type="match status" value="1"/>
</dbReference>
<reference evidence="13" key="3">
    <citation type="submission" date="2015-06" db="UniProtKB">
        <authorList>
            <consortium name="EnsemblMetazoa"/>
        </authorList>
    </citation>
    <scope>IDENTIFICATION</scope>
</reference>
<dbReference type="InterPro" id="IPR056372">
    <property type="entry name" value="TPR_DOCK"/>
</dbReference>
<sequence length="1833" mass="208468">MITGRGGVGGAAIHSYDATGVSRGLRLRIGEAVQILEECQGWYRGIMIKDRNRKGLFPASYVHLVKCQVDVEGPEEVPVRVQDPVVSEIAYVLQEWHQAWRNIYLVLSHPLTAFAFNREFLQKCAMNQFHLIHKVMMDLVRSRQELVSHNLTQEQIQKVQQEVTAKIDTGNKRLGLDLVPRKDGVQVDSDTLSPVELYLIHDHSVEMAQQLNRIRLQTASGGPRTHHLHVTCHSVDFSTLEEMEVILALYDAKTTKFFSENFVLRSCGSPESSRRLCNACTVFTDLGSKDLVREVYLVATVHRICSLKEDSSRGGLYRRPYGIAALPIKDLFMSTVDDSTDPKENDLRGFTCSNDADFPALLDNIIRKQHSKSILPGSNSFSMSVALRMLHGNMPEVKKSKAVLFRNVSIAQKMGFADVILPETLRNDLYLTLHHGEFERGTKSAAKNIEARVIVVEKNGQVLQNCVCPGAGVSSRSEFNSSLYYHNNSPKWNESIRLNVPFDCVQGCHIRIEFRHCSRKSKTEKKLFGFSFVKLVTDDQTTLCDGGHDLLIYKCDDASKLHNPQSYLHLPCGPSHFSGVVGSSPFKTSDKESLHIETMLCSTKLTQNVDLLGLLKWKDHLDKIDTNLEKLMSLEGEEIVKFMQDIMDALFNMFALDGGRRIPQAQLVFKALVFIFNLLEDQKFVNFKPVMDNYLEDHFSALLVYRDMLLCLKEMLEAVIATTHAPSLQRNFQNSFRGLGYVTKFVVQSQLLFRRACGSEDTSDFQHLLNELFDILCQVLSMDNKVIATTQCVLLEHLPAMFEALSEIVSVRELCTKCSDVLSALPKKICSTESCLNKQRLTCLNKIMHLPKFMTQEARGLLLPLCICQLKIHLVFQQELTLCAKILGSMLVAIHADKEQGSDVTQSVQTILTSLLDVMIQTVGVLEMFNPRRSFNFQQGHLVACIIAMFRLMDDQHQDKLLKAHSDKAPFKAFLMRIFGLFQELVCMDLYPPDWVVMKIVTNNTILLAMQFLSQTLSGQFLDHSDFDLELWQAYFQTAVSFLTQHILQLEKFSEAKRLRILHSYGDMRVRMAYEVVAMWQNLGDHQIRFLPSVVGLFLDMTLVRQSELRQATIPLFFDMLQSEHKQRGHFKELFYSSSLLYLHYVGFRKTEGILTSNQTVRVIHWDWSIGLDLCVLQVENALIDKIDLLIGQNKGDTEYTRLFQTILLRKVEESICGWQEEARALVLSTSSLAERLLDYRSLMEGDEHRGKKMTCTVNLLDFYEKEVKRPEMYVRYVYKLFDLHMQQQNFTEAGLTLLLHAQMLGWKDTLLEADQPLGLQAESEWTRKEQLYLRIMSLMDQGKSWEYGIPLCKELASVYERRIAFDKLSKLLQMQAQYYVNILNETRPDPEYFKVGFFGQGFPLFLRNKEFVYRGQPLERISCFKTRLLEEFDQAKCMSGGTPVDDALRQHPSAQYIQLCPLRPVPSVDPALSTPGVPNAVRDFYYVNDVDTFQSDRPFHDGGAKDAQNEFKTLHIERTTVHIAHRLPGVLQWFEVTECTREILTPIEVAIDATSRMNQKLQSLLLRYSCPDAEKSLNPLTMRLNGVIDAAVNGGIANYERAFFSADPDDMPPEYRRHMSTLRALFLDQVRILGGALALHKRLVPKEFHPLHEHLENTYAQLKQGIKESGSPNLSRLEQNNLRNDATDSVISNPETPTEEFIQPSEQGMLTASYPTCLTPAESSVSLDSGIGRCSTASKRRISSVSYSGDYTSSPPSRPSVPSRHSVINADVSELKRHGPPIPPKRSPSLQSPQRERPVSSPRPRRSVPAIPLSQLPPPRIPERSLHRSSDP</sequence>
<dbReference type="InterPro" id="IPR043162">
    <property type="entry name" value="DOCK_C_lobe_C"/>
</dbReference>
<evidence type="ECO:0000313" key="12">
    <source>
        <dbReference type="EMBL" id="ELU00548.1"/>
    </source>
</evidence>
<dbReference type="Pfam" id="PF16172">
    <property type="entry name" value="DOCK_N"/>
    <property type="match status" value="2"/>
</dbReference>
<evidence type="ECO:0000256" key="5">
    <source>
        <dbReference type="ARBA" id="ARBA00022658"/>
    </source>
</evidence>
<dbReference type="STRING" id="283909.R7U9R4"/>
<dbReference type="PANTHER" id="PTHR45653">
    <property type="entry name" value="DEDICATOR OF CYTOKINESIS"/>
    <property type="match status" value="1"/>
</dbReference>
<dbReference type="Pfam" id="PF20421">
    <property type="entry name" value="DHR-2_Lobe_C"/>
    <property type="match status" value="1"/>
</dbReference>
<dbReference type="InterPro" id="IPR043161">
    <property type="entry name" value="DOCK_C_lobe_A"/>
</dbReference>
<dbReference type="InterPro" id="IPR027007">
    <property type="entry name" value="C2_DOCK-type_domain"/>
</dbReference>
<keyword evidence="2 6" id="KW-0728">SH3 domain</keyword>
<gene>
    <name evidence="12" type="ORF">CAPTEDRAFT_227090</name>
</gene>
<dbReference type="PROSITE" id="PS51651">
    <property type="entry name" value="DOCKER"/>
    <property type="match status" value="1"/>
</dbReference>
<dbReference type="Pfam" id="PF06920">
    <property type="entry name" value="DHR-2_Lobe_A"/>
    <property type="match status" value="1"/>
</dbReference>
<dbReference type="GO" id="GO:0005085">
    <property type="term" value="F:guanyl-nucleotide exchange factor activity"/>
    <property type="evidence" value="ECO:0007669"/>
    <property type="project" value="UniProtKB-KW"/>
</dbReference>
<protein>
    <recommendedName>
        <fullName evidence="15">Dedicator of cytokinesis protein 3</fullName>
    </recommendedName>
</protein>
<evidence type="ECO:0000259" key="11">
    <source>
        <dbReference type="PROSITE" id="PS51651"/>
    </source>
</evidence>
<evidence type="ECO:0000256" key="2">
    <source>
        <dbReference type="ARBA" id="ARBA00022443"/>
    </source>
</evidence>
<dbReference type="InterPro" id="IPR035892">
    <property type="entry name" value="C2_domain_sf"/>
</dbReference>
<evidence type="ECO:0000259" key="9">
    <source>
        <dbReference type="PROSITE" id="PS50002"/>
    </source>
</evidence>
<dbReference type="Gene3D" id="2.30.30.40">
    <property type="entry name" value="SH3 Domains"/>
    <property type="match status" value="1"/>
</dbReference>
<evidence type="ECO:0000313" key="14">
    <source>
        <dbReference type="Proteomes" id="UP000014760"/>
    </source>
</evidence>
<dbReference type="PANTHER" id="PTHR45653:SF12">
    <property type="entry name" value="SPONGE, ISOFORM E"/>
    <property type="match status" value="1"/>
</dbReference>
<evidence type="ECO:0000256" key="6">
    <source>
        <dbReference type="PROSITE-ProRule" id="PRU00192"/>
    </source>
</evidence>
<evidence type="ECO:0000256" key="8">
    <source>
        <dbReference type="SAM" id="MobiDB-lite"/>
    </source>
</evidence>
<dbReference type="Gene3D" id="1.20.1270.350">
    <property type="entry name" value="Dedicator of cytokinesis N-terminal subdomain"/>
    <property type="match status" value="1"/>
</dbReference>
<dbReference type="Pfam" id="PF23554">
    <property type="entry name" value="TPR_DOCK"/>
    <property type="match status" value="1"/>
</dbReference>
<dbReference type="InterPro" id="IPR026791">
    <property type="entry name" value="DOCK"/>
</dbReference>
<dbReference type="InterPro" id="IPR036028">
    <property type="entry name" value="SH3-like_dom_sf"/>
</dbReference>
<feature type="region of interest" description="Disordered" evidence="8">
    <location>
        <begin position="1669"/>
        <end position="1706"/>
    </location>
</feature>
<evidence type="ECO:0000256" key="7">
    <source>
        <dbReference type="PROSITE-ProRule" id="PRU00983"/>
    </source>
</evidence>